<protein>
    <submittedName>
        <fullName evidence="2">Glycosyltransferase 6 domain-containing protein 1</fullName>
    </submittedName>
</protein>
<feature type="region of interest" description="Disordered" evidence="1">
    <location>
        <begin position="94"/>
        <end position="127"/>
    </location>
</feature>
<accession>A0A124E3L7</accession>
<name>A0A124E3L7_MYCFO</name>
<dbReference type="Proteomes" id="UP000069705">
    <property type="component" value="Unassembled WGS sequence"/>
</dbReference>
<evidence type="ECO:0000313" key="3">
    <source>
        <dbReference type="Proteomes" id="UP000069705"/>
    </source>
</evidence>
<dbReference type="AlphaFoldDB" id="A0A124E3L7"/>
<dbReference type="EMBL" id="BCSZ01000008">
    <property type="protein sequence ID" value="GAT00351.1"/>
    <property type="molecule type" value="Genomic_DNA"/>
</dbReference>
<evidence type="ECO:0000256" key="1">
    <source>
        <dbReference type="SAM" id="MobiDB-lite"/>
    </source>
</evidence>
<organism evidence="2 3">
    <name type="scientific">Mycolicibacterium fortuitum subsp. acetamidolyticum</name>
    <dbReference type="NCBI Taxonomy" id="144550"/>
    <lineage>
        <taxon>Bacteria</taxon>
        <taxon>Bacillati</taxon>
        <taxon>Actinomycetota</taxon>
        <taxon>Actinomycetes</taxon>
        <taxon>Mycobacteriales</taxon>
        <taxon>Mycobacteriaceae</taxon>
        <taxon>Mycolicibacterium</taxon>
    </lineage>
</organism>
<evidence type="ECO:0000313" key="2">
    <source>
        <dbReference type="EMBL" id="GAT00351.1"/>
    </source>
</evidence>
<reference evidence="2 3" key="1">
    <citation type="journal article" date="2016" name="Genome Announc.">
        <title>Draft Genome Sequences of Five Rapidly Growing Mycobacterium Species, M. thermoresistibile, M. fortuitum subsp. acetamidolyticum, M. canariasense, M. brisbanense, and M. novocastrense.</title>
        <authorList>
            <person name="Katahira K."/>
            <person name="Ogura Y."/>
            <person name="Gotoh Y."/>
            <person name="Hayashi T."/>
        </authorList>
    </citation>
    <scope>NUCLEOTIDE SEQUENCE [LARGE SCALE GENOMIC DNA]</scope>
    <source>
        <strain evidence="2 3">JCM6368</strain>
    </source>
</reference>
<sequence>MNDQRCVSRTRWPLSLIRGSKMPEPHRVRVTVTFYMSSDMGTVDLAVHGCELGATPHEAVDRTKEYVLVQLHRVITQRGGTFERWWAEDENGNVLDSRDDYQRPRRPRMWGQGQSRSDHALNARTPW</sequence>
<gene>
    <name evidence="2" type="ORF">RMCFA_0465</name>
</gene>
<dbReference type="GO" id="GO:0016740">
    <property type="term" value="F:transferase activity"/>
    <property type="evidence" value="ECO:0007669"/>
    <property type="project" value="UniProtKB-KW"/>
</dbReference>
<proteinExistence type="predicted"/>
<reference evidence="3" key="2">
    <citation type="submission" date="2016-02" db="EMBL/GenBank/DDBJ databases">
        <title>Draft genome sequence of five rapidly growing Mycobacterium species.</title>
        <authorList>
            <person name="Katahira K."/>
            <person name="Gotou Y."/>
            <person name="Iida K."/>
            <person name="Ogura Y."/>
            <person name="Hayashi T."/>
        </authorList>
    </citation>
    <scope>NUCLEOTIDE SEQUENCE [LARGE SCALE GENOMIC DNA]</scope>
    <source>
        <strain evidence="3">JCM6368</strain>
    </source>
</reference>
<keyword evidence="2" id="KW-0808">Transferase</keyword>
<comment type="caution">
    <text evidence="2">The sequence shown here is derived from an EMBL/GenBank/DDBJ whole genome shotgun (WGS) entry which is preliminary data.</text>
</comment>